<gene>
    <name evidence="2" type="ORF">HK105_208403</name>
</gene>
<accession>A0ABR4MXY8</accession>
<protein>
    <recommendedName>
        <fullName evidence="4">Ankyrin repeat domain-containing protein</fullName>
    </recommendedName>
</protein>
<proteinExistence type="predicted"/>
<sequence length="354" mass="39119">MDAAPDQHRPTVAAGAGYLTAGVAVLRPDPTTTARPAAASPHRRTNDFRPEATNEWDRMPAEVQRMVLATAGPFTLFVNGLLLAAELRGMPQKQREQVWQDANDADWQGDFTLLPPVDIDSKSLRLRRSFFVRGCFSTGHTARVALRNGWTDLVDDAKPIDLARAAISEGDLELLRDLIDVRKFVTPSSLLLQYAASHGSLEAVEFLHRRMDPGACTFDIGRDAARSGNLDLVVWLSKHIPERLGRSAFEYSAWGNHMHIVSWLAENTGIPCDKHAIAHAARNGNVEMLTFLSERFPEAIGDSGHGFVSSDMRALEWLDERGLVDGSKLAGHISQTGRIDVLEWALSHFQLDLN</sequence>
<comment type="caution">
    <text evidence="2">The sequence shown here is derived from an EMBL/GenBank/DDBJ whole genome shotgun (WGS) entry which is preliminary data.</text>
</comment>
<feature type="compositionally biased region" description="Low complexity" evidence="1">
    <location>
        <begin position="30"/>
        <end position="40"/>
    </location>
</feature>
<dbReference type="Proteomes" id="UP001527925">
    <property type="component" value="Unassembled WGS sequence"/>
</dbReference>
<evidence type="ECO:0000313" key="2">
    <source>
        <dbReference type="EMBL" id="KAL2912126.1"/>
    </source>
</evidence>
<dbReference type="Gene3D" id="1.25.40.20">
    <property type="entry name" value="Ankyrin repeat-containing domain"/>
    <property type="match status" value="1"/>
</dbReference>
<evidence type="ECO:0000256" key="1">
    <source>
        <dbReference type="SAM" id="MobiDB-lite"/>
    </source>
</evidence>
<evidence type="ECO:0000313" key="3">
    <source>
        <dbReference type="Proteomes" id="UP001527925"/>
    </source>
</evidence>
<name>A0ABR4MXY8_9FUNG</name>
<dbReference type="SUPFAM" id="SSF48403">
    <property type="entry name" value="Ankyrin repeat"/>
    <property type="match status" value="1"/>
</dbReference>
<reference evidence="2 3" key="1">
    <citation type="submission" date="2023-09" db="EMBL/GenBank/DDBJ databases">
        <title>Pangenome analysis of Batrachochytrium dendrobatidis and related Chytrids.</title>
        <authorList>
            <person name="Yacoub M.N."/>
            <person name="Stajich J.E."/>
            <person name="James T.Y."/>
        </authorList>
    </citation>
    <scope>NUCLEOTIDE SEQUENCE [LARGE SCALE GENOMIC DNA]</scope>
    <source>
        <strain evidence="2 3">JEL0888</strain>
    </source>
</reference>
<dbReference type="InterPro" id="IPR036770">
    <property type="entry name" value="Ankyrin_rpt-contain_sf"/>
</dbReference>
<evidence type="ECO:0008006" key="4">
    <source>
        <dbReference type="Google" id="ProtNLM"/>
    </source>
</evidence>
<keyword evidence="3" id="KW-1185">Reference proteome</keyword>
<organism evidence="2 3">
    <name type="scientific">Polyrhizophydium stewartii</name>
    <dbReference type="NCBI Taxonomy" id="2732419"/>
    <lineage>
        <taxon>Eukaryota</taxon>
        <taxon>Fungi</taxon>
        <taxon>Fungi incertae sedis</taxon>
        <taxon>Chytridiomycota</taxon>
        <taxon>Chytridiomycota incertae sedis</taxon>
        <taxon>Chytridiomycetes</taxon>
        <taxon>Rhizophydiales</taxon>
        <taxon>Rhizophydiales incertae sedis</taxon>
        <taxon>Polyrhizophydium</taxon>
    </lineage>
</organism>
<dbReference type="EMBL" id="JADGIZ020000076">
    <property type="protein sequence ID" value="KAL2912126.1"/>
    <property type="molecule type" value="Genomic_DNA"/>
</dbReference>
<dbReference type="PANTHER" id="PTHR46586:SF3">
    <property type="entry name" value="ANKYRIN REPEAT-CONTAINING PROTEIN"/>
    <property type="match status" value="1"/>
</dbReference>
<dbReference type="InterPro" id="IPR052050">
    <property type="entry name" value="SecEffector_AnkRepeat"/>
</dbReference>
<dbReference type="PANTHER" id="PTHR46586">
    <property type="entry name" value="ANKYRIN REPEAT-CONTAINING PROTEIN"/>
    <property type="match status" value="1"/>
</dbReference>
<feature type="region of interest" description="Disordered" evidence="1">
    <location>
        <begin position="30"/>
        <end position="50"/>
    </location>
</feature>